<evidence type="ECO:0000256" key="2">
    <source>
        <dbReference type="ARBA" id="ARBA00022763"/>
    </source>
</evidence>
<feature type="region of interest" description="Disordered" evidence="9">
    <location>
        <begin position="1"/>
        <end position="83"/>
    </location>
</feature>
<dbReference type="Gene3D" id="3.40.50.300">
    <property type="entry name" value="P-loop containing nucleotide triphosphate hydrolases"/>
    <property type="match status" value="1"/>
</dbReference>
<evidence type="ECO:0000256" key="4">
    <source>
        <dbReference type="ARBA" id="ARBA00022806"/>
    </source>
</evidence>
<keyword evidence="6" id="KW-0238">DNA-binding</keyword>
<dbReference type="AlphaFoldDB" id="K0S5E8"/>
<accession>K0S5E8</accession>
<feature type="region of interest" description="Disordered" evidence="9">
    <location>
        <begin position="607"/>
        <end position="701"/>
    </location>
</feature>
<evidence type="ECO:0000259" key="10">
    <source>
        <dbReference type="Pfam" id="PF21530"/>
    </source>
</evidence>
<evidence type="ECO:0000256" key="7">
    <source>
        <dbReference type="ARBA" id="ARBA00023204"/>
    </source>
</evidence>
<reference evidence="11 12" key="1">
    <citation type="journal article" date="2012" name="Genome Biol.">
        <title>Genome and low-iron response of an oceanic diatom adapted to chronic iron limitation.</title>
        <authorList>
            <person name="Lommer M."/>
            <person name="Specht M."/>
            <person name="Roy A.S."/>
            <person name="Kraemer L."/>
            <person name="Andreson R."/>
            <person name="Gutowska M.A."/>
            <person name="Wolf J."/>
            <person name="Bergner S.V."/>
            <person name="Schilhabel M.B."/>
            <person name="Klostermeier U.C."/>
            <person name="Beiko R.G."/>
            <person name="Rosenstiel P."/>
            <person name="Hippler M."/>
            <person name="Laroche J."/>
        </authorList>
    </citation>
    <scope>NUCLEOTIDE SEQUENCE [LARGE SCALE GENOMIC DNA]</scope>
    <source>
        <strain evidence="11 12">CCMP1005</strain>
    </source>
</reference>
<feature type="domain" description="DNA helicase Pif1-like 2B" evidence="10">
    <location>
        <begin position="408"/>
        <end position="445"/>
    </location>
</feature>
<evidence type="ECO:0000256" key="9">
    <source>
        <dbReference type="SAM" id="MobiDB-lite"/>
    </source>
</evidence>
<keyword evidence="7" id="KW-0234">DNA repair</keyword>
<keyword evidence="8" id="KW-0413">Isomerase</keyword>
<dbReference type="InterPro" id="IPR027417">
    <property type="entry name" value="P-loop_NTPase"/>
</dbReference>
<dbReference type="Pfam" id="PF21530">
    <property type="entry name" value="Pif1_2B_dom"/>
    <property type="match status" value="1"/>
</dbReference>
<gene>
    <name evidence="11" type="ORF">THAOC_19608</name>
</gene>
<proteinExistence type="predicted"/>
<keyword evidence="5" id="KW-0067">ATP-binding</keyword>
<keyword evidence="3" id="KW-0378">Hydrolase</keyword>
<dbReference type="SUPFAM" id="SSF52540">
    <property type="entry name" value="P-loop containing nucleoside triphosphate hydrolases"/>
    <property type="match status" value="2"/>
</dbReference>
<evidence type="ECO:0000256" key="6">
    <source>
        <dbReference type="ARBA" id="ARBA00023125"/>
    </source>
</evidence>
<name>K0S5E8_THAOC</name>
<evidence type="ECO:0000313" key="11">
    <source>
        <dbReference type="EMBL" id="EJK60099.1"/>
    </source>
</evidence>
<evidence type="ECO:0000313" key="12">
    <source>
        <dbReference type="Proteomes" id="UP000266841"/>
    </source>
</evidence>
<dbReference type="OrthoDB" id="192530at2759"/>
<dbReference type="Proteomes" id="UP000266841">
    <property type="component" value="Unassembled WGS sequence"/>
</dbReference>
<evidence type="ECO:0000256" key="5">
    <source>
        <dbReference type="ARBA" id="ARBA00022840"/>
    </source>
</evidence>
<dbReference type="PANTHER" id="PTHR47642:SF5">
    <property type="entry name" value="ATP-DEPENDENT DNA HELICASE"/>
    <property type="match status" value="1"/>
</dbReference>
<dbReference type="InterPro" id="IPR051055">
    <property type="entry name" value="PIF1_helicase"/>
</dbReference>
<comment type="caution">
    <text evidence="11">The sequence shown here is derived from an EMBL/GenBank/DDBJ whole genome shotgun (WGS) entry which is preliminary data.</text>
</comment>
<feature type="compositionally biased region" description="Basic residues" evidence="9">
    <location>
        <begin position="687"/>
        <end position="701"/>
    </location>
</feature>
<keyword evidence="1" id="KW-0547">Nucleotide-binding</keyword>
<feature type="compositionally biased region" description="Basic and acidic residues" evidence="9">
    <location>
        <begin position="675"/>
        <end position="686"/>
    </location>
</feature>
<evidence type="ECO:0000256" key="1">
    <source>
        <dbReference type="ARBA" id="ARBA00022741"/>
    </source>
</evidence>
<dbReference type="EMBL" id="AGNL01021537">
    <property type="protein sequence ID" value="EJK60099.1"/>
    <property type="molecule type" value="Genomic_DNA"/>
</dbReference>
<dbReference type="PANTHER" id="PTHR47642">
    <property type="entry name" value="ATP-DEPENDENT DNA HELICASE"/>
    <property type="match status" value="1"/>
</dbReference>
<protein>
    <recommendedName>
        <fullName evidence="10">DNA helicase Pif1-like 2B domain-containing protein</fullName>
    </recommendedName>
</protein>
<evidence type="ECO:0000256" key="8">
    <source>
        <dbReference type="ARBA" id="ARBA00023235"/>
    </source>
</evidence>
<sequence length="701" mass="77478">MSSNGQWLTGGRRKRSYDSDWSSYERRSNGQQRITGSSGERYNSSNITSSGSRAGTEYNSHHTGTHNRNAASQSGSGGHNAPRNRVRVADYRGSAARVGNLPTRDPQAYAHQEPAGNFRRGGPSSDNNLQLFQSASFLESLRNPPEITTKLPQSMRSTLNEEQCNVVESVLSGHSTFFTGPAGSGKSHVLNSLLKANSQGVGSTNGNPRSIVVTATTWRVHSWTISISLRLAHVTIGVRSEESVSRFLYPTLRFLLWASGTNVPFSELVVCGDFFQLPPIDLANEGFAFEAKCWPEVIKCSVLLKQVFRQKGDTALMSILDEARLGELSPNSVEVLRRHGTLPAAAFGGAPGKEEGEERIIPTLLECRNKQVDKANEVEMSKLSGEVVTYKSRDRGITDHHKKNLRHCSAPERLDLKVGAQVMLLKNIDLDRGLANGSRGVVVRFQRPKSESEIPTGFKKMDFPVVRFISVKPVGKDKCDDESSSASVVSESDNEFVIHPEEWSNKMGDQTISSRVQIPLRLAWSISVHKSQGMTIPNLTVNLQGVFEYGQAYVALSRATELKLLTLRGFNERCFRAHPKVKTFYKLLESGGLMPSPINKENAAGIDSFSCEDDRPPQRPPYVPGQNPYKRQAAVPSNPYGGRQHPVQTNGRFSPNPAQNPARSQPVSASPNLTEDQRRRMEENRRRALAIRMKKQQNRGG</sequence>
<dbReference type="CDD" id="cd18809">
    <property type="entry name" value="SF1_C_RecD"/>
    <property type="match status" value="1"/>
</dbReference>
<dbReference type="InterPro" id="IPR049163">
    <property type="entry name" value="Pif1-like_2B_dom"/>
</dbReference>
<keyword evidence="4" id="KW-0347">Helicase</keyword>
<dbReference type="eggNOG" id="KOG0987">
    <property type="taxonomic scope" value="Eukaryota"/>
</dbReference>
<evidence type="ECO:0000256" key="3">
    <source>
        <dbReference type="ARBA" id="ARBA00022801"/>
    </source>
</evidence>
<organism evidence="11 12">
    <name type="scientific">Thalassiosira oceanica</name>
    <name type="common">Marine diatom</name>
    <dbReference type="NCBI Taxonomy" id="159749"/>
    <lineage>
        <taxon>Eukaryota</taxon>
        <taxon>Sar</taxon>
        <taxon>Stramenopiles</taxon>
        <taxon>Ochrophyta</taxon>
        <taxon>Bacillariophyta</taxon>
        <taxon>Coscinodiscophyceae</taxon>
        <taxon>Thalassiosirophycidae</taxon>
        <taxon>Thalassiosirales</taxon>
        <taxon>Thalassiosiraceae</taxon>
        <taxon>Thalassiosira</taxon>
    </lineage>
</organism>
<feature type="compositionally biased region" description="Polar residues" evidence="9">
    <location>
        <begin position="646"/>
        <end position="674"/>
    </location>
</feature>
<feature type="compositionally biased region" description="Polar residues" evidence="9">
    <location>
        <begin position="29"/>
        <end position="74"/>
    </location>
</feature>
<keyword evidence="12" id="KW-1185">Reference proteome</keyword>
<keyword evidence="2" id="KW-0227">DNA damage</keyword>